<dbReference type="STRING" id="1278819.BHE19_22015"/>
<organism evidence="2 4">
    <name type="scientific">Flavobacterium tructae</name>
    <dbReference type="NCBI Taxonomy" id="1114873"/>
    <lineage>
        <taxon>Bacteria</taxon>
        <taxon>Pseudomonadati</taxon>
        <taxon>Bacteroidota</taxon>
        <taxon>Flavobacteriia</taxon>
        <taxon>Flavobacteriales</taxon>
        <taxon>Flavobacteriaceae</taxon>
        <taxon>Flavobacterium</taxon>
    </lineage>
</organism>
<reference evidence="2" key="1">
    <citation type="submission" date="2016-09" db="EMBL/GenBank/DDBJ databases">
        <authorList>
            <person name="Capua I."/>
            <person name="De Benedictis P."/>
            <person name="Joannis T."/>
            <person name="Lombin L.H."/>
            <person name="Cattoli G."/>
        </authorList>
    </citation>
    <scope>NUCLEOTIDE SEQUENCE [LARGE SCALE GENOMIC DNA]</scope>
    <source>
        <strain evidence="2">MSU</strain>
    </source>
</reference>
<feature type="compositionally biased region" description="Polar residues" evidence="1">
    <location>
        <begin position="437"/>
        <end position="460"/>
    </location>
</feature>
<accession>A0A1S1J8K7</accession>
<dbReference type="EMBL" id="MIKE01000009">
    <property type="protein sequence ID" value="OHT47017.1"/>
    <property type="molecule type" value="Genomic_DNA"/>
</dbReference>
<evidence type="ECO:0000313" key="3">
    <source>
        <dbReference type="EMBL" id="OXB14498.1"/>
    </source>
</evidence>
<dbReference type="EMBL" id="MUHG01000037">
    <property type="protein sequence ID" value="OXB14498.1"/>
    <property type="molecule type" value="Genomic_DNA"/>
</dbReference>
<evidence type="ECO:0008006" key="6">
    <source>
        <dbReference type="Google" id="ProtNLM"/>
    </source>
</evidence>
<evidence type="ECO:0000256" key="1">
    <source>
        <dbReference type="SAM" id="MobiDB-lite"/>
    </source>
</evidence>
<dbReference type="Proteomes" id="UP000180252">
    <property type="component" value="Unassembled WGS sequence"/>
</dbReference>
<dbReference type="Proteomes" id="UP000198319">
    <property type="component" value="Unassembled WGS sequence"/>
</dbReference>
<keyword evidence="5" id="KW-1185">Reference proteome</keyword>
<protein>
    <recommendedName>
        <fullName evidence="6">YD repeat-containing protein</fullName>
    </recommendedName>
</protein>
<feature type="region of interest" description="Disordered" evidence="1">
    <location>
        <begin position="425"/>
        <end position="464"/>
    </location>
</feature>
<dbReference type="AlphaFoldDB" id="A0A1S1J8K7"/>
<evidence type="ECO:0000313" key="2">
    <source>
        <dbReference type="EMBL" id="OHT47017.1"/>
    </source>
</evidence>
<name>A0A1S1J8K7_9FLAO</name>
<evidence type="ECO:0000313" key="5">
    <source>
        <dbReference type="Proteomes" id="UP000198319"/>
    </source>
</evidence>
<reference evidence="3 5" key="3">
    <citation type="submission" date="2016-11" db="EMBL/GenBank/DDBJ databases">
        <title>Whole genomes of Flavobacteriaceae.</title>
        <authorList>
            <person name="Stine C."/>
            <person name="Li C."/>
            <person name="Tadesse D."/>
        </authorList>
    </citation>
    <scope>NUCLEOTIDE SEQUENCE [LARGE SCALE GENOMIC DNA]</scope>
    <source>
        <strain evidence="3 5">ATCC BAA-2541</strain>
    </source>
</reference>
<sequence length="1058" mass="119992">MSQNNATSSLPKIISASPEAASLGQYGGVPVNLSTGQINYTIPIYTIKSGDFEYPLTLSYNYNGFKPEADPTMVGMGWTANFGGVIARQMKGVEDEDPYIGYFVRGSKYENLNTLSLEEKVEALKNAADHGYDTRPDKFILNTATINGSFRFKYDKTAVFSEQKNYKVTFNGFINIKDDKGILYQFNDLEHTMITDWTPSNNETDYMSSFMLSKITLPNSNKEISFQYDNYNSIHRYTTNTKTVQTQLEIEPPANGGGYSSNFSLETTESKIIKRIDFPNGYILFDQNIFYRPAYSALPDPASVEGTNQVKLKSVSVYNLKNKLIEKFHFDYYDSGYYYYLKSIKKEDSNGNVIDYYNFDYENLQELPTHKIANNMTDLWGFYNGIPFTEYNVKYSLSPSFNKGIIGALNKITYPTKGTTKITYEPNQIKRTEGDYESSNPSYNASDSVALSSENNSSDCDQNEKTVTIPFGQTVKIILEVDVTAGKSSATSSFVDSNGQELYRLYKNNEVNTGPKYFSEEYFQYLEAGTYKLRTHLCEIGVESGNHNAKTTIEYRTTPYVDDPSSSNIEVGGVRISQTKDCPNQDSENCVTKKYNYIDNSYPLNKSISSGFLIEPSPRFNSAMIRKDIFAATTILELPNGNILMLNDGSDFSHQVHYETTFNLRPITPLSLLGSHIFYSQVNIINNNESIGKTENYYTNYIKQSFQPFLDLYPDIEFKLGKILKQNLLENNSPDFITKQTHDYVYNDTEINPSNYVFDCQILRSQIESIAIDQHGSILKFSRPSDFAIQSIKHTAREFQLSYNSTTTLEKNGIIENVTSYTYDTQTGYPTEISTLNSENQLVTTKTYYPNNKGSIIGLDTFQDQSINNLIDKNIVSVPIQTETFIRNPDGSKSLKNTKRTNFKTWTNTIILPEFNQTAKSTNPLENRIQYHNYYLDGNVKELSTSAGTHIVYIWGYNNEHVIAKIENATNTQIATALGVSDLNTINENNLNAIDNLRAVLPNTMITTYTHIPLVGVSTITDPKGDKIIYTYDSFGRLKYVKDKNDKILSENQYNYKP</sequence>
<reference evidence="4" key="2">
    <citation type="submission" date="2016-09" db="EMBL/GenBank/DDBJ databases">
        <authorList>
            <person name="Chen S."/>
            <person name="Walker E."/>
        </authorList>
    </citation>
    <scope>NUCLEOTIDE SEQUENCE [LARGE SCALE GENOMIC DNA]</scope>
    <source>
        <strain evidence="4">MSU</strain>
    </source>
</reference>
<comment type="caution">
    <text evidence="2">The sequence shown here is derived from an EMBL/GenBank/DDBJ whole genome shotgun (WGS) entry which is preliminary data.</text>
</comment>
<gene>
    <name evidence="3" type="ORF">B0A71_21610</name>
    <name evidence="2" type="ORF">BHE19_22015</name>
</gene>
<proteinExistence type="predicted"/>
<evidence type="ECO:0000313" key="4">
    <source>
        <dbReference type="Proteomes" id="UP000180252"/>
    </source>
</evidence>